<gene>
    <name evidence="1" type="ORF">RO3G_09619</name>
</gene>
<protein>
    <submittedName>
        <fullName evidence="1">Uncharacterized protein</fullName>
    </submittedName>
</protein>
<keyword evidence="2" id="KW-1185">Reference proteome</keyword>
<dbReference type="Proteomes" id="UP000009138">
    <property type="component" value="Unassembled WGS sequence"/>
</dbReference>
<dbReference type="RefSeq" id="XP_067520305.1">
    <property type="nucleotide sequence ID" value="XM_067664204.1"/>
</dbReference>
<dbReference type="EMBL" id="CH476738">
    <property type="protein sequence ID" value="EIE84909.1"/>
    <property type="molecule type" value="Genomic_DNA"/>
</dbReference>
<sequence length="77" mass="9136">MIQTRIWRHSLAPRGYFLDISKIPHLTDEQHFDEILIRNYSHDFFYGLKALGSRTTGRYIELNPIPEIEEKFSKEGV</sequence>
<dbReference type="GeneID" id="93616585"/>
<name>I1C8X9_RHIO9</name>
<organism evidence="1 2">
    <name type="scientific">Rhizopus delemar (strain RA 99-880 / ATCC MYA-4621 / FGSC 9543 / NRRL 43880)</name>
    <name type="common">Mucormycosis agent</name>
    <name type="synonym">Rhizopus arrhizus var. delemar</name>
    <dbReference type="NCBI Taxonomy" id="246409"/>
    <lineage>
        <taxon>Eukaryota</taxon>
        <taxon>Fungi</taxon>
        <taxon>Fungi incertae sedis</taxon>
        <taxon>Mucoromycota</taxon>
        <taxon>Mucoromycotina</taxon>
        <taxon>Mucoromycetes</taxon>
        <taxon>Mucorales</taxon>
        <taxon>Mucorineae</taxon>
        <taxon>Rhizopodaceae</taxon>
        <taxon>Rhizopus</taxon>
    </lineage>
</organism>
<dbReference type="VEuPathDB" id="FungiDB:RO3G_09619"/>
<evidence type="ECO:0000313" key="2">
    <source>
        <dbReference type="Proteomes" id="UP000009138"/>
    </source>
</evidence>
<dbReference type="AlphaFoldDB" id="I1C8X9"/>
<dbReference type="OrthoDB" id="2286194at2759"/>
<evidence type="ECO:0000313" key="1">
    <source>
        <dbReference type="EMBL" id="EIE84909.1"/>
    </source>
</evidence>
<proteinExistence type="predicted"/>
<reference evidence="1 2" key="1">
    <citation type="journal article" date="2009" name="PLoS Genet.">
        <title>Genomic analysis of the basal lineage fungus Rhizopus oryzae reveals a whole-genome duplication.</title>
        <authorList>
            <person name="Ma L.-J."/>
            <person name="Ibrahim A.S."/>
            <person name="Skory C."/>
            <person name="Grabherr M.G."/>
            <person name="Burger G."/>
            <person name="Butler M."/>
            <person name="Elias M."/>
            <person name="Idnurm A."/>
            <person name="Lang B.F."/>
            <person name="Sone T."/>
            <person name="Abe A."/>
            <person name="Calvo S.E."/>
            <person name="Corrochano L.M."/>
            <person name="Engels R."/>
            <person name="Fu J."/>
            <person name="Hansberg W."/>
            <person name="Kim J.-M."/>
            <person name="Kodira C.D."/>
            <person name="Koehrsen M.J."/>
            <person name="Liu B."/>
            <person name="Miranda-Saavedra D."/>
            <person name="O'Leary S."/>
            <person name="Ortiz-Castellanos L."/>
            <person name="Poulter R."/>
            <person name="Rodriguez-Romero J."/>
            <person name="Ruiz-Herrera J."/>
            <person name="Shen Y.-Q."/>
            <person name="Zeng Q."/>
            <person name="Galagan J."/>
            <person name="Birren B.W."/>
            <person name="Cuomo C.A."/>
            <person name="Wickes B.L."/>
        </authorList>
    </citation>
    <scope>NUCLEOTIDE SEQUENCE [LARGE SCALE GENOMIC DNA]</scope>
    <source>
        <strain evidence="2">RA 99-880 / ATCC MYA-4621 / FGSC 9543 / NRRL 43880</strain>
    </source>
</reference>
<dbReference type="InParanoid" id="I1C8X9"/>
<accession>I1C8X9</accession>